<evidence type="ECO:0000256" key="10">
    <source>
        <dbReference type="RuleBase" id="RU366046"/>
    </source>
</evidence>
<comment type="similarity">
    <text evidence="4 10">Belongs to the NAD(P)-dependent epimerase/dehydratase family.</text>
</comment>
<accession>A0A3A4RGA2</accession>
<dbReference type="GO" id="GO:0003978">
    <property type="term" value="F:UDP-glucose 4-epimerase activity"/>
    <property type="evidence" value="ECO:0007669"/>
    <property type="project" value="UniProtKB-UniRule"/>
</dbReference>
<keyword evidence="8 10" id="KW-0413">Isomerase</keyword>
<dbReference type="InterPro" id="IPR036291">
    <property type="entry name" value="NAD(P)-bd_dom_sf"/>
</dbReference>
<dbReference type="Pfam" id="PF01370">
    <property type="entry name" value="Epimerase"/>
    <property type="match status" value="1"/>
</dbReference>
<evidence type="ECO:0000256" key="2">
    <source>
        <dbReference type="ARBA" id="ARBA00001911"/>
    </source>
</evidence>
<evidence type="ECO:0000256" key="8">
    <source>
        <dbReference type="ARBA" id="ARBA00023235"/>
    </source>
</evidence>
<evidence type="ECO:0000313" key="13">
    <source>
        <dbReference type="Proteomes" id="UP000266426"/>
    </source>
</evidence>
<comment type="cofactor">
    <cofactor evidence="2 10">
        <name>NAD(+)</name>
        <dbReference type="ChEBI" id="CHEBI:57540"/>
    </cofactor>
</comment>
<evidence type="ECO:0000256" key="6">
    <source>
        <dbReference type="ARBA" id="ARBA00018569"/>
    </source>
</evidence>
<sequence length="323" mass="36204">MNVLVTGGAGYIGSVTSEQLIESGHKVIVIDNLIKGHKDAVHPDAVFYHGDINNEPLVGDILRKHQIDAVMHFAADALVGESMQDPDKYFSNNVVNGFKLVQTAAKNKVKKFIFSSTCATYGEPEQIPIPETHLQKPCNPYGESKLILEKIIRWYAEIFGFEYVFLRYFNACGASDRYGEDHDPETHIIPIVLQAAIGQRKQVMVMGDDYPTPDGTCIRDYIHVLDLAAAHILALEHKGSGFFNLGNMTGFSVMEVIKIAEKITGRKIKFTMAPRRPGDPAQLVGSSEKIRKELGWNPRFTSLEQMIESAWKWKLKHPEGYKK</sequence>
<evidence type="ECO:0000259" key="11">
    <source>
        <dbReference type="Pfam" id="PF01370"/>
    </source>
</evidence>
<evidence type="ECO:0000256" key="5">
    <source>
        <dbReference type="ARBA" id="ARBA00013189"/>
    </source>
</evidence>
<evidence type="ECO:0000256" key="7">
    <source>
        <dbReference type="ARBA" id="ARBA00023027"/>
    </source>
</evidence>
<organism evidence="12 13">
    <name type="scientific">Candidatus Auribacter fodinae</name>
    <dbReference type="NCBI Taxonomy" id="2093366"/>
    <lineage>
        <taxon>Bacteria</taxon>
        <taxon>Pseudomonadati</taxon>
        <taxon>Candidatus Auribacterota</taxon>
        <taxon>Candidatus Auribacteria</taxon>
        <taxon>Candidatus Auribacterales</taxon>
        <taxon>Candidatus Auribacteraceae</taxon>
        <taxon>Candidatus Auribacter</taxon>
    </lineage>
</organism>
<keyword evidence="7 10" id="KW-0520">NAD</keyword>
<evidence type="ECO:0000256" key="4">
    <source>
        <dbReference type="ARBA" id="ARBA00007637"/>
    </source>
</evidence>
<dbReference type="EC" id="5.1.3.2" evidence="5 10"/>
<protein>
    <recommendedName>
        <fullName evidence="6 10">UDP-glucose 4-epimerase</fullName>
        <ecNumber evidence="5 10">5.1.3.2</ecNumber>
    </recommendedName>
</protein>
<dbReference type="InterPro" id="IPR005886">
    <property type="entry name" value="UDP_G4E"/>
</dbReference>
<dbReference type="EMBL" id="QZJZ01000026">
    <property type="protein sequence ID" value="RJP60591.1"/>
    <property type="molecule type" value="Genomic_DNA"/>
</dbReference>
<reference evidence="12 13" key="1">
    <citation type="journal article" date="2017" name="ISME J.">
        <title>Energy and carbon metabolisms in a deep terrestrial subsurface fluid microbial community.</title>
        <authorList>
            <person name="Momper L."/>
            <person name="Jungbluth S.P."/>
            <person name="Lee M.D."/>
            <person name="Amend J.P."/>
        </authorList>
    </citation>
    <scope>NUCLEOTIDE SEQUENCE [LARGE SCALE GENOMIC DNA]</scope>
    <source>
        <strain evidence="12">SURF_26</strain>
    </source>
</reference>
<dbReference type="AlphaFoldDB" id="A0A3A4RGA2"/>
<feature type="domain" description="NAD-dependent epimerase/dehydratase" evidence="11">
    <location>
        <begin position="3"/>
        <end position="246"/>
    </location>
</feature>
<dbReference type="CDD" id="cd05247">
    <property type="entry name" value="UDP_G4E_1_SDR_e"/>
    <property type="match status" value="1"/>
</dbReference>
<dbReference type="Gene3D" id="3.40.50.720">
    <property type="entry name" value="NAD(P)-binding Rossmann-like Domain"/>
    <property type="match status" value="1"/>
</dbReference>
<dbReference type="SUPFAM" id="SSF51735">
    <property type="entry name" value="NAD(P)-binding Rossmann-fold domains"/>
    <property type="match status" value="1"/>
</dbReference>
<dbReference type="GO" id="GO:0033499">
    <property type="term" value="P:galactose catabolic process via UDP-galactose, Leloir pathway"/>
    <property type="evidence" value="ECO:0007669"/>
    <property type="project" value="TreeGrafter"/>
</dbReference>
<comment type="caution">
    <text evidence="12">The sequence shown here is derived from an EMBL/GenBank/DDBJ whole genome shotgun (WGS) entry which is preliminary data.</text>
</comment>
<comment type="catalytic activity">
    <reaction evidence="1 10">
        <text>UDP-alpha-D-glucose = UDP-alpha-D-galactose</text>
        <dbReference type="Rhea" id="RHEA:22168"/>
        <dbReference type="ChEBI" id="CHEBI:58885"/>
        <dbReference type="ChEBI" id="CHEBI:66914"/>
        <dbReference type="EC" id="5.1.3.2"/>
    </reaction>
</comment>
<name>A0A3A4RGA2_9BACT</name>
<dbReference type="InterPro" id="IPR001509">
    <property type="entry name" value="Epimerase_deHydtase"/>
</dbReference>
<keyword evidence="9 10" id="KW-0119">Carbohydrate metabolism</keyword>
<proteinExistence type="inferred from homology"/>
<comment type="subunit">
    <text evidence="10">Homodimer.</text>
</comment>
<gene>
    <name evidence="12" type="primary">galE</name>
    <name evidence="12" type="ORF">C4541_03785</name>
</gene>
<dbReference type="PANTHER" id="PTHR43725">
    <property type="entry name" value="UDP-GLUCOSE 4-EPIMERASE"/>
    <property type="match status" value="1"/>
</dbReference>
<dbReference type="FunFam" id="3.90.25.10:FF:000028">
    <property type="entry name" value="UDP-glucose 4-epimerase GalE"/>
    <property type="match status" value="1"/>
</dbReference>
<dbReference type="NCBIfam" id="TIGR01179">
    <property type="entry name" value="galE"/>
    <property type="match status" value="1"/>
</dbReference>
<evidence type="ECO:0000313" key="12">
    <source>
        <dbReference type="EMBL" id="RJP60591.1"/>
    </source>
</evidence>
<dbReference type="Proteomes" id="UP000266426">
    <property type="component" value="Unassembled WGS sequence"/>
</dbReference>
<evidence type="ECO:0000256" key="3">
    <source>
        <dbReference type="ARBA" id="ARBA00004947"/>
    </source>
</evidence>
<dbReference type="Gene3D" id="3.90.25.10">
    <property type="entry name" value="UDP-galactose 4-epimerase, domain 1"/>
    <property type="match status" value="1"/>
</dbReference>
<dbReference type="PANTHER" id="PTHR43725:SF53">
    <property type="entry name" value="UDP-ARABINOSE 4-EPIMERASE 1"/>
    <property type="match status" value="1"/>
</dbReference>
<dbReference type="UniPathway" id="UPA00214"/>
<evidence type="ECO:0000256" key="1">
    <source>
        <dbReference type="ARBA" id="ARBA00000083"/>
    </source>
</evidence>
<comment type="pathway">
    <text evidence="3 10">Carbohydrate metabolism; galactose metabolism.</text>
</comment>
<evidence type="ECO:0000256" key="9">
    <source>
        <dbReference type="ARBA" id="ARBA00023277"/>
    </source>
</evidence>